<evidence type="ECO:0000256" key="3">
    <source>
        <dbReference type="ARBA" id="ARBA00022989"/>
    </source>
</evidence>
<comment type="subcellular location">
    <subcellularLocation>
        <location evidence="1">Membrane</location>
        <topology evidence="1">Multi-pass membrane protein</topology>
    </subcellularLocation>
</comment>
<feature type="transmembrane region" description="Helical" evidence="5">
    <location>
        <begin position="248"/>
        <end position="267"/>
    </location>
</feature>
<evidence type="ECO:0000256" key="1">
    <source>
        <dbReference type="ARBA" id="ARBA00004141"/>
    </source>
</evidence>
<dbReference type="GO" id="GO:0022857">
    <property type="term" value="F:transmembrane transporter activity"/>
    <property type="evidence" value="ECO:0007669"/>
    <property type="project" value="InterPro"/>
</dbReference>
<dbReference type="Pfam" id="PF07690">
    <property type="entry name" value="MFS_1"/>
    <property type="match status" value="1"/>
</dbReference>
<evidence type="ECO:0000256" key="5">
    <source>
        <dbReference type="SAM" id="Phobius"/>
    </source>
</evidence>
<dbReference type="PANTHER" id="PTHR23514">
    <property type="entry name" value="BYPASS OF STOP CODON PROTEIN 6"/>
    <property type="match status" value="1"/>
</dbReference>
<evidence type="ECO:0000313" key="7">
    <source>
        <dbReference type="Proteomes" id="UP000182719"/>
    </source>
</evidence>
<evidence type="ECO:0000313" key="6">
    <source>
        <dbReference type="EMBL" id="SEL46151.1"/>
    </source>
</evidence>
<feature type="transmembrane region" description="Helical" evidence="5">
    <location>
        <begin position="279"/>
        <end position="298"/>
    </location>
</feature>
<feature type="transmembrane region" description="Helical" evidence="5">
    <location>
        <begin position="340"/>
        <end position="361"/>
    </location>
</feature>
<dbReference type="InterPro" id="IPR011701">
    <property type="entry name" value="MFS"/>
</dbReference>
<feature type="transmembrane region" description="Helical" evidence="5">
    <location>
        <begin position="52"/>
        <end position="76"/>
    </location>
</feature>
<dbReference type="SUPFAM" id="SSF103473">
    <property type="entry name" value="MFS general substrate transporter"/>
    <property type="match status" value="1"/>
</dbReference>
<feature type="transmembrane region" description="Helical" evidence="5">
    <location>
        <begin position="106"/>
        <end position="125"/>
    </location>
</feature>
<sequence>MSIPNLGPAEHLRARAARRSIATIFFVNGFVFASWVPHIPTVQARLGIGPGMLGLALLSCAAGALVAMPLAGILIARWGSRKVTLGSALPFCLMAVLPVQSSRLSLLILALFAFGAVNGTMNVAMNAHGVTVAKRLDRPIMSSLHAFFSIGGLVGASGSILFLSVGFTPLLHMCGAIMLGLLLVGGVWRFLLPSSTDSTERTGPTFALPRGPLLLLGLMGFFALMVEGAMGDWSAVYLRGMLKAGTGLAGIGFTLFSMAMAVGRLTGDRLVIALGPVRLLRVGGTLATCGLVALGIALPLHHPAAALVGFGCVGLGLSNINPLLYLAAGRTPGLAPGTSISAVITAGYGGILAGPPLVGFVTHRMGMPVALGLLAIFLAFIAVSASYVRSLSPSKAVLST</sequence>
<dbReference type="PANTHER" id="PTHR23514:SF13">
    <property type="entry name" value="INNER MEMBRANE PROTEIN YBJJ"/>
    <property type="match status" value="1"/>
</dbReference>
<dbReference type="RefSeq" id="WP_075006816.1">
    <property type="nucleotide sequence ID" value="NZ_FOAP01000006.1"/>
</dbReference>
<dbReference type="InterPro" id="IPR036259">
    <property type="entry name" value="MFS_trans_sf"/>
</dbReference>
<dbReference type="Proteomes" id="UP000182719">
    <property type="component" value="Unassembled WGS sequence"/>
</dbReference>
<proteinExistence type="predicted"/>
<keyword evidence="3 5" id="KW-1133">Transmembrane helix</keyword>
<feature type="transmembrane region" description="Helical" evidence="5">
    <location>
        <begin position="213"/>
        <end position="236"/>
    </location>
</feature>
<name>A0A1H7QDE6_STIAU</name>
<evidence type="ECO:0000256" key="4">
    <source>
        <dbReference type="ARBA" id="ARBA00023136"/>
    </source>
</evidence>
<dbReference type="EMBL" id="FOAP01000006">
    <property type="protein sequence ID" value="SEL46151.1"/>
    <property type="molecule type" value="Genomic_DNA"/>
</dbReference>
<gene>
    <name evidence="6" type="ORF">SAMN05444354_106105</name>
</gene>
<dbReference type="GO" id="GO:0016020">
    <property type="term" value="C:membrane"/>
    <property type="evidence" value="ECO:0007669"/>
    <property type="project" value="UniProtKB-SubCell"/>
</dbReference>
<feature type="transmembrane region" description="Helical" evidence="5">
    <location>
        <begin position="83"/>
        <end position="100"/>
    </location>
</feature>
<accession>A0A1H7QDE6</accession>
<feature type="transmembrane region" description="Helical" evidence="5">
    <location>
        <begin position="304"/>
        <end position="328"/>
    </location>
</feature>
<evidence type="ECO:0000256" key="2">
    <source>
        <dbReference type="ARBA" id="ARBA00022692"/>
    </source>
</evidence>
<keyword evidence="4 5" id="KW-0472">Membrane</keyword>
<dbReference type="InterPro" id="IPR051788">
    <property type="entry name" value="MFS_Transporter"/>
</dbReference>
<dbReference type="AlphaFoldDB" id="A0A1H7QDE6"/>
<reference evidence="7" key="1">
    <citation type="submission" date="2016-10" db="EMBL/GenBank/DDBJ databases">
        <authorList>
            <person name="Varghese N."/>
            <person name="Submissions S."/>
        </authorList>
    </citation>
    <scope>NUCLEOTIDE SEQUENCE [LARGE SCALE GENOMIC DNA]</scope>
    <source>
        <strain evidence="7">DSM 17044</strain>
    </source>
</reference>
<feature type="transmembrane region" description="Helical" evidence="5">
    <location>
        <begin position="170"/>
        <end position="192"/>
    </location>
</feature>
<feature type="transmembrane region" description="Helical" evidence="5">
    <location>
        <begin position="21"/>
        <end position="40"/>
    </location>
</feature>
<dbReference type="OrthoDB" id="9810941at2"/>
<organism evidence="6 7">
    <name type="scientific">Stigmatella aurantiaca</name>
    <dbReference type="NCBI Taxonomy" id="41"/>
    <lineage>
        <taxon>Bacteria</taxon>
        <taxon>Pseudomonadati</taxon>
        <taxon>Myxococcota</taxon>
        <taxon>Myxococcia</taxon>
        <taxon>Myxococcales</taxon>
        <taxon>Cystobacterineae</taxon>
        <taxon>Archangiaceae</taxon>
        <taxon>Stigmatella</taxon>
    </lineage>
</organism>
<dbReference type="Gene3D" id="1.20.1250.20">
    <property type="entry name" value="MFS general substrate transporter like domains"/>
    <property type="match status" value="2"/>
</dbReference>
<protein>
    <submittedName>
        <fullName evidence="6">Predicted arabinose efflux permease, MFS family</fullName>
    </submittedName>
</protein>
<dbReference type="CDD" id="cd17393">
    <property type="entry name" value="MFS_MosC_like"/>
    <property type="match status" value="1"/>
</dbReference>
<feature type="transmembrane region" description="Helical" evidence="5">
    <location>
        <begin position="367"/>
        <end position="388"/>
    </location>
</feature>
<keyword evidence="2 5" id="KW-0812">Transmembrane</keyword>
<feature type="transmembrane region" description="Helical" evidence="5">
    <location>
        <begin position="146"/>
        <end position="164"/>
    </location>
</feature>
<keyword evidence="7" id="KW-1185">Reference proteome</keyword>